<dbReference type="PROSITE" id="PS51192">
    <property type="entry name" value="HELICASE_ATP_BIND_1"/>
    <property type="match status" value="1"/>
</dbReference>
<dbReference type="NCBIfam" id="TIGR00603">
    <property type="entry name" value="rad25"/>
    <property type="match status" value="1"/>
</dbReference>
<dbReference type="GO" id="GO:0005675">
    <property type="term" value="C:transcription factor TFIIH holo complex"/>
    <property type="evidence" value="ECO:0007669"/>
    <property type="project" value="TreeGrafter"/>
</dbReference>
<dbReference type="GO" id="GO:0006367">
    <property type="term" value="P:transcription initiation at RNA polymerase II promoter"/>
    <property type="evidence" value="ECO:0007669"/>
    <property type="project" value="InterPro"/>
</dbReference>
<dbReference type="CDD" id="cd18789">
    <property type="entry name" value="SF2_C_XPB"/>
    <property type="match status" value="1"/>
</dbReference>
<comment type="similarity">
    <text evidence="1">Belongs to the helicase family. RAD25/XPB subfamily.</text>
</comment>
<evidence type="ECO:0000256" key="2">
    <source>
        <dbReference type="ARBA" id="ARBA00022741"/>
    </source>
</evidence>
<evidence type="ECO:0000256" key="8">
    <source>
        <dbReference type="ARBA" id="ARBA00034808"/>
    </source>
</evidence>
<feature type="domain" description="Helicase C-terminal" evidence="11">
    <location>
        <begin position="371"/>
        <end position="529"/>
    </location>
</feature>
<dbReference type="GO" id="GO:0003677">
    <property type="term" value="F:DNA binding"/>
    <property type="evidence" value="ECO:0007669"/>
    <property type="project" value="InterPro"/>
</dbReference>
<dbReference type="CDD" id="cd18029">
    <property type="entry name" value="DEXHc_XPB"/>
    <property type="match status" value="1"/>
</dbReference>
<dbReference type="SMART" id="SM00490">
    <property type="entry name" value="HELICc"/>
    <property type="match status" value="1"/>
</dbReference>
<evidence type="ECO:0000256" key="4">
    <source>
        <dbReference type="ARBA" id="ARBA00022806"/>
    </source>
</evidence>
<evidence type="ECO:0000256" key="3">
    <source>
        <dbReference type="ARBA" id="ARBA00022801"/>
    </source>
</evidence>
<keyword evidence="3" id="KW-0378">Hydrolase</keyword>
<evidence type="ECO:0000313" key="13">
    <source>
        <dbReference type="Proteomes" id="UP001153069"/>
    </source>
</evidence>
<dbReference type="GO" id="GO:0043138">
    <property type="term" value="F:3'-5' DNA helicase activity"/>
    <property type="evidence" value="ECO:0007669"/>
    <property type="project" value="UniProtKB-EC"/>
</dbReference>
<dbReference type="InterPro" id="IPR032438">
    <property type="entry name" value="ERCC3_RAD25_C"/>
</dbReference>
<dbReference type="GO" id="GO:0016787">
    <property type="term" value="F:hydrolase activity"/>
    <property type="evidence" value="ECO:0007669"/>
    <property type="project" value="UniProtKB-KW"/>
</dbReference>
<proteinExistence type="inferred from homology"/>
<dbReference type="GO" id="GO:0006289">
    <property type="term" value="P:nucleotide-excision repair"/>
    <property type="evidence" value="ECO:0007669"/>
    <property type="project" value="InterPro"/>
</dbReference>
<keyword evidence="5" id="KW-0067">ATP-binding</keyword>
<dbReference type="PROSITE" id="PS51194">
    <property type="entry name" value="HELICASE_CTER"/>
    <property type="match status" value="1"/>
</dbReference>
<dbReference type="Gene3D" id="3.40.50.300">
    <property type="entry name" value="P-loop containing nucleotide triphosphate hydrolases"/>
    <property type="match status" value="2"/>
</dbReference>
<gene>
    <name evidence="12" type="ORF">SEMRO_162_G072900.1</name>
</gene>
<protein>
    <recommendedName>
        <fullName evidence="8">DNA 3'-5' helicase</fullName>
        <ecNumber evidence="8">5.6.2.4</ecNumber>
    </recommendedName>
</protein>
<dbReference type="PANTHER" id="PTHR11274:SF0">
    <property type="entry name" value="GENERAL TRANSCRIPTION AND DNA REPAIR FACTOR IIH HELICASE SUBUNIT XPB"/>
    <property type="match status" value="1"/>
</dbReference>
<dbReference type="SUPFAM" id="SSF52540">
    <property type="entry name" value="P-loop containing nucleoside triphosphate hydrolases"/>
    <property type="match status" value="2"/>
</dbReference>
<comment type="catalytic activity">
    <reaction evidence="7">
        <text>Couples ATP hydrolysis with the unwinding of duplex DNA by translocating in the 3'-5' direction.</text>
        <dbReference type="EC" id="5.6.2.4"/>
    </reaction>
</comment>
<comment type="catalytic activity">
    <reaction evidence="9">
        <text>ATP + H2O = ADP + phosphate + H(+)</text>
        <dbReference type="Rhea" id="RHEA:13065"/>
        <dbReference type="ChEBI" id="CHEBI:15377"/>
        <dbReference type="ChEBI" id="CHEBI:15378"/>
        <dbReference type="ChEBI" id="CHEBI:30616"/>
        <dbReference type="ChEBI" id="CHEBI:43474"/>
        <dbReference type="ChEBI" id="CHEBI:456216"/>
        <dbReference type="EC" id="5.6.2.4"/>
    </reaction>
</comment>
<dbReference type="InterPro" id="IPR050615">
    <property type="entry name" value="ATP-dep_DNA_Helicase"/>
</dbReference>
<dbReference type="Pfam" id="PF16203">
    <property type="entry name" value="ERCC3_RAD25_C"/>
    <property type="match status" value="1"/>
</dbReference>
<dbReference type="OrthoDB" id="10262986at2759"/>
<evidence type="ECO:0000256" key="1">
    <source>
        <dbReference type="ARBA" id="ARBA00006637"/>
    </source>
</evidence>
<dbReference type="AlphaFoldDB" id="A0A9N8DMI2"/>
<dbReference type="InterPro" id="IPR001650">
    <property type="entry name" value="Helicase_C-like"/>
</dbReference>
<name>A0A9N8DMI2_9STRA</name>
<dbReference type="PANTHER" id="PTHR11274">
    <property type="entry name" value="RAD25/XP-B DNA REPAIR HELICASE"/>
    <property type="match status" value="1"/>
</dbReference>
<dbReference type="InterPro" id="IPR014001">
    <property type="entry name" value="Helicase_ATP-bd"/>
</dbReference>
<keyword evidence="13" id="KW-1185">Reference proteome</keyword>
<dbReference type="InterPro" id="IPR001161">
    <property type="entry name" value="XPB/Ssl2"/>
</dbReference>
<evidence type="ECO:0000256" key="5">
    <source>
        <dbReference type="ARBA" id="ARBA00022840"/>
    </source>
</evidence>
<dbReference type="PRINTS" id="PR00851">
    <property type="entry name" value="XRODRMPGMNTB"/>
</dbReference>
<dbReference type="Proteomes" id="UP001153069">
    <property type="component" value="Unassembled WGS sequence"/>
</dbReference>
<keyword evidence="6" id="KW-0413">Isomerase</keyword>
<dbReference type="InterPro" id="IPR027417">
    <property type="entry name" value="P-loop_NTPase"/>
</dbReference>
<feature type="domain" description="Helicase ATP-binding" evidence="10">
    <location>
        <begin position="153"/>
        <end position="315"/>
    </location>
</feature>
<accession>A0A9N8DMI2</accession>
<dbReference type="InterPro" id="IPR006935">
    <property type="entry name" value="Helicase/UvrB_N"/>
</dbReference>
<dbReference type="FunFam" id="3.40.50.300:FF:000077">
    <property type="entry name" value="Probable DNA repair helicase RAD25"/>
    <property type="match status" value="1"/>
</dbReference>
<evidence type="ECO:0000256" key="9">
    <source>
        <dbReference type="ARBA" id="ARBA00048988"/>
    </source>
</evidence>
<dbReference type="SMART" id="SM00487">
    <property type="entry name" value="DEXDc"/>
    <property type="match status" value="1"/>
</dbReference>
<evidence type="ECO:0000259" key="11">
    <source>
        <dbReference type="PROSITE" id="PS51194"/>
    </source>
</evidence>
<keyword evidence="2" id="KW-0547">Nucleotide-binding</keyword>
<sequence>MNAHEAIDIVGDSDEEMEDVEEKPMLASLVHEQGGHHIEIQNKDLNTVEWLLKDPVIRQAIKKGIQGWKPAPVAEWNVDGEPADGPEEALGVECFPIDPSQVDQVRQRAIELGHPLAEEYDFQSDHSIPNLPPIHLKPETKIRTYQSRALSQMLGSGRARSGMIVLPCGAGKTLTGVTAAHTIKKSVLCLTTNAVSVRQWKEQFQKWTTIKDSHIAVFTANSKRANLPESCILISTYQMIAHSGERAAESKAIMDRIQKQNWGLLLMDEAHVVPAPEYRRAIQSIKARCKLGLTATMVREDGKIADLRPLIGPTLYEAKWKDLTAQGYLANVKCLEVWCPMTPDFADAYKKEPKQRSKMRLCGVNPNKLRAVEMLVRYHESQGDKIIVFSDCIFTLEVFAVMLERPYLYGQTKEWEREFWLGEFRKDTREVPTILLSKIGDVAIDLPKANVLIQVTSHDASQRQEAQRLGRILRPKFGDNASFDAFFYTLVCTQTKEMGYCKDRRQYLVDQGYSFEVVEKLCDKANGLAVGEKYAYATPKDDYELLQEALKENIRRAQKEGGGRKRPARHDR</sequence>
<dbReference type="GO" id="GO:0097550">
    <property type="term" value="C:transcription preinitiation complex"/>
    <property type="evidence" value="ECO:0007669"/>
    <property type="project" value="TreeGrafter"/>
</dbReference>
<evidence type="ECO:0000256" key="7">
    <source>
        <dbReference type="ARBA" id="ARBA00034617"/>
    </source>
</evidence>
<keyword evidence="4 12" id="KW-0347">Helicase</keyword>
<evidence type="ECO:0000256" key="6">
    <source>
        <dbReference type="ARBA" id="ARBA00023235"/>
    </source>
</evidence>
<dbReference type="GO" id="GO:0005524">
    <property type="term" value="F:ATP binding"/>
    <property type="evidence" value="ECO:0007669"/>
    <property type="project" value="UniProtKB-KW"/>
</dbReference>
<dbReference type="Pfam" id="PF04851">
    <property type="entry name" value="ResIII"/>
    <property type="match status" value="1"/>
</dbReference>
<organism evidence="12 13">
    <name type="scientific">Seminavis robusta</name>
    <dbReference type="NCBI Taxonomy" id="568900"/>
    <lineage>
        <taxon>Eukaryota</taxon>
        <taxon>Sar</taxon>
        <taxon>Stramenopiles</taxon>
        <taxon>Ochrophyta</taxon>
        <taxon>Bacillariophyta</taxon>
        <taxon>Bacillariophyceae</taxon>
        <taxon>Bacillariophycidae</taxon>
        <taxon>Naviculales</taxon>
        <taxon>Naviculaceae</taxon>
        <taxon>Seminavis</taxon>
    </lineage>
</organism>
<evidence type="ECO:0000313" key="12">
    <source>
        <dbReference type="EMBL" id="CAB9503326.1"/>
    </source>
</evidence>
<evidence type="ECO:0000259" key="10">
    <source>
        <dbReference type="PROSITE" id="PS51192"/>
    </source>
</evidence>
<comment type="caution">
    <text evidence="12">The sequence shown here is derived from an EMBL/GenBank/DDBJ whole genome shotgun (WGS) entry which is preliminary data.</text>
</comment>
<reference evidence="12" key="1">
    <citation type="submission" date="2020-06" db="EMBL/GenBank/DDBJ databases">
        <authorList>
            <consortium name="Plant Systems Biology data submission"/>
        </authorList>
    </citation>
    <scope>NUCLEOTIDE SEQUENCE</scope>
    <source>
        <strain evidence="12">D6</strain>
    </source>
</reference>
<dbReference type="EC" id="5.6.2.4" evidence="8"/>
<dbReference type="EMBL" id="CAICTM010000161">
    <property type="protein sequence ID" value="CAB9503326.1"/>
    <property type="molecule type" value="Genomic_DNA"/>
</dbReference>
<dbReference type="GO" id="GO:0000112">
    <property type="term" value="C:nucleotide-excision repair factor 3 complex"/>
    <property type="evidence" value="ECO:0007669"/>
    <property type="project" value="TreeGrafter"/>
</dbReference>